<dbReference type="SUPFAM" id="SSF52540">
    <property type="entry name" value="P-loop containing nucleoside triphosphate hydrolases"/>
    <property type="match status" value="1"/>
</dbReference>
<name>A0A2M7VB43_9BACT</name>
<accession>A0A2M7VB43</accession>
<comment type="caution">
    <text evidence="2">The sequence shown here is derived from an EMBL/GenBank/DDBJ whole genome shotgun (WGS) entry which is preliminary data.</text>
</comment>
<evidence type="ECO:0000313" key="3">
    <source>
        <dbReference type="Proteomes" id="UP000231453"/>
    </source>
</evidence>
<proteinExistence type="predicted"/>
<evidence type="ECO:0000256" key="1">
    <source>
        <dbReference type="SAM" id="Coils"/>
    </source>
</evidence>
<sequence length="1414" mass="168604">MQQIDWNTFGLKGESKQKSFEDLCMFLCCRELKITKIDSYQNQPGIETEPFEANSKKYGFQAKFFDSKFDWKQVKSSILKGLRLYPDLDKIFVYSNKDRTKNGSKKTNYETDIDKDAEKQKTEIEYMTDKDILLKLSQPSNLDLAQLYFGIGDELGFIKNSVSPKLLTFIQSQEYLDLPCVNDKKEKVTVSNEVLNNETKKVFLLTGNPGTGKSIFMHKLLEVFGGLDKKKEDEMVKVLTDNSAVPVLINLKNCINDSLENIIRGRKNDSKVNSQELGFIYLFDGLDELDEKIADNVLFQMFELSQKANTKIIIISCRSGNLNKIMAKTYFNDIIEYQISNLEEKYINDYFSKKNDKSKQDKLKTLKKYNQSIVQEIGDILLVKLLWDTIEELNESSTILDLLNKKIDLLLDDPNHRKNIEHLNLLNTKKEQILRLNQDISFEFHKKFQFRFSQDELQKIILNRFDRLDYEATNSIISYLADLFFENSYATSSELKTSYIYQHRRYQEYFFTQKLKSEYEKNPSIIRELKILSNREYLENLFRPYLRKEYEKENNLPGLVELNLIDVYLGKHKGFGVDDDYYMNSSEFIPALVAQDKSIFNELFENENLQINEKISIDFQELEKKFEKWNKDKNDYRSNDYLKSVWGNGVASLIEIVVLLWKSDNTEIAKEFRQQLQNIMNLYDQYKFSENLKENDRLEDPFWNQFENWIYYRLVIKNETVKDLFDSLVRENYKNFSNSNDWSYKEDGKEKLVKSFFRVCLKEKRNDFYKLIDDFDEYEFVALLEIFKSIEYLPIFAQSKSIHKKIKSFINEFSQEINERNVFILFYKRYFNIKLSKKEKEAVNPVFEKLKNADHFDLTHNKKNRDFAIVSYILDTFSFEKFLKKQDGHPFRYYNELGLYSALFNDFISLLKGEKEIESIVRDYIRYINFYFEGTYYGKYLKVDMSFFWANIFSLEKDDEKLLQLKKILIKEENNIIPFSFFLQLNRIIPSRFSKIVSKNDLTLIEDQLSNWDDDFPSYVDRCFDLSMFFSKIDQELAKYYFTKAVLEGILRHGWHKDTIVSYLLTDAFEVIWRNNWVDNKKKESYAREVFDLTMHVVQITDGDHTWRGPYLVIEIIANTNIELAEQFKKELIEAKGYHNFSNQVITSILKAKVKNGVEVEKIEEEMSEYRKDYGHEGKPRSDYYEQKFIIYLEITESNLYTEEEQKEAFQKSYKQIEEIQKQQIDYYLRDDDFGNEKLRFQKLCKKYNKLFNLEFDKQNTDENSYLKKKRNISEEQFIKEVKACKTSMQITGKYKKLDNYNNGIILKTYRSWEILIQKTFEINKNLKLLLDYLLKNNFPHTDFWTSNSKYFHLPLAIALKDINTRQEALNYLFKNSGHGGFQNIIKSYEVIEDKNMCLSLFDRYIKFCRLIVN</sequence>
<evidence type="ECO:0000313" key="2">
    <source>
        <dbReference type="EMBL" id="PIZ96144.1"/>
    </source>
</evidence>
<dbReference type="EMBL" id="PFPL01000033">
    <property type="protein sequence ID" value="PIZ96144.1"/>
    <property type="molecule type" value="Genomic_DNA"/>
</dbReference>
<gene>
    <name evidence="2" type="ORF">COX80_02335</name>
</gene>
<feature type="coiled-coil region" evidence="1">
    <location>
        <begin position="612"/>
        <end position="639"/>
    </location>
</feature>
<organism evidence="2 3">
    <name type="scientific">Candidatus Magasanikbacteria bacterium CG_4_10_14_0_2_um_filter_33_14</name>
    <dbReference type="NCBI Taxonomy" id="1974636"/>
    <lineage>
        <taxon>Bacteria</taxon>
        <taxon>Candidatus Magasanikiibacteriota</taxon>
    </lineage>
</organism>
<dbReference type="InterPro" id="IPR027417">
    <property type="entry name" value="P-loop_NTPase"/>
</dbReference>
<protein>
    <recommendedName>
        <fullName evidence="4">NACHT domain-containing protein</fullName>
    </recommendedName>
</protein>
<dbReference type="Gene3D" id="3.40.50.300">
    <property type="entry name" value="P-loop containing nucleotide triphosphate hydrolases"/>
    <property type="match status" value="1"/>
</dbReference>
<reference evidence="3" key="1">
    <citation type="submission" date="2017-09" db="EMBL/GenBank/DDBJ databases">
        <title>Depth-based differentiation of microbial function through sediment-hosted aquifers and enrichment of novel symbionts in the deep terrestrial subsurface.</title>
        <authorList>
            <person name="Probst A.J."/>
            <person name="Ladd B."/>
            <person name="Jarett J.K."/>
            <person name="Geller-Mcgrath D.E."/>
            <person name="Sieber C.M.K."/>
            <person name="Emerson J.B."/>
            <person name="Anantharaman K."/>
            <person name="Thomas B.C."/>
            <person name="Malmstrom R."/>
            <person name="Stieglmeier M."/>
            <person name="Klingl A."/>
            <person name="Woyke T."/>
            <person name="Ryan C.M."/>
            <person name="Banfield J.F."/>
        </authorList>
    </citation>
    <scope>NUCLEOTIDE SEQUENCE [LARGE SCALE GENOMIC DNA]</scope>
</reference>
<evidence type="ECO:0008006" key="4">
    <source>
        <dbReference type="Google" id="ProtNLM"/>
    </source>
</evidence>
<dbReference type="Proteomes" id="UP000231453">
    <property type="component" value="Unassembled WGS sequence"/>
</dbReference>
<keyword evidence="1" id="KW-0175">Coiled coil</keyword>